<organism evidence="5 6">
    <name type="scientific">Polypedilum vanderplanki</name>
    <name type="common">Sleeping chironomid midge</name>
    <dbReference type="NCBI Taxonomy" id="319348"/>
    <lineage>
        <taxon>Eukaryota</taxon>
        <taxon>Metazoa</taxon>
        <taxon>Ecdysozoa</taxon>
        <taxon>Arthropoda</taxon>
        <taxon>Hexapoda</taxon>
        <taxon>Insecta</taxon>
        <taxon>Pterygota</taxon>
        <taxon>Neoptera</taxon>
        <taxon>Endopterygota</taxon>
        <taxon>Diptera</taxon>
        <taxon>Nematocera</taxon>
        <taxon>Chironomoidea</taxon>
        <taxon>Chironomidae</taxon>
        <taxon>Chironominae</taxon>
        <taxon>Polypedilum</taxon>
        <taxon>Polypedilum</taxon>
    </lineage>
</organism>
<dbReference type="Proteomes" id="UP001107558">
    <property type="component" value="Chromosome 2"/>
</dbReference>
<dbReference type="InterPro" id="IPR043504">
    <property type="entry name" value="Peptidase_S1_PA_chymotrypsin"/>
</dbReference>
<comment type="caution">
    <text evidence="5">The sequence shown here is derived from an EMBL/GenBank/DDBJ whole genome shotgun (WGS) entry which is preliminary data.</text>
</comment>
<protein>
    <recommendedName>
        <fullName evidence="4">Peptidase S1 domain-containing protein</fullName>
    </recommendedName>
</protein>
<feature type="signal peptide" evidence="3">
    <location>
        <begin position="1"/>
        <end position="18"/>
    </location>
</feature>
<comment type="similarity">
    <text evidence="2">Belongs to the peptidase S1 family. CLIP subfamily.</text>
</comment>
<dbReference type="InterPro" id="IPR009003">
    <property type="entry name" value="Peptidase_S1_PA"/>
</dbReference>
<dbReference type="FunFam" id="2.40.10.10:FF:000068">
    <property type="entry name" value="transmembrane protease serine 2"/>
    <property type="match status" value="1"/>
</dbReference>
<dbReference type="PANTHER" id="PTHR24260">
    <property type="match status" value="1"/>
</dbReference>
<keyword evidence="1" id="KW-1015">Disulfide bond</keyword>
<dbReference type="GO" id="GO:0004252">
    <property type="term" value="F:serine-type endopeptidase activity"/>
    <property type="evidence" value="ECO:0007669"/>
    <property type="project" value="InterPro"/>
</dbReference>
<dbReference type="SMART" id="SM00020">
    <property type="entry name" value="Tryp_SPc"/>
    <property type="match status" value="1"/>
</dbReference>
<dbReference type="PRINTS" id="PR00722">
    <property type="entry name" value="CHYMOTRYPSIN"/>
</dbReference>
<dbReference type="PROSITE" id="PS50240">
    <property type="entry name" value="TRYPSIN_DOM"/>
    <property type="match status" value="1"/>
</dbReference>
<dbReference type="InterPro" id="IPR051333">
    <property type="entry name" value="CLIP_Serine_Protease"/>
</dbReference>
<keyword evidence="3" id="KW-0732">Signal</keyword>
<evidence type="ECO:0000313" key="5">
    <source>
        <dbReference type="EMBL" id="KAG5678636.1"/>
    </source>
</evidence>
<dbReference type="SUPFAM" id="SSF50494">
    <property type="entry name" value="Trypsin-like serine proteases"/>
    <property type="match status" value="1"/>
</dbReference>
<dbReference type="Gene3D" id="2.40.10.10">
    <property type="entry name" value="Trypsin-like serine proteases"/>
    <property type="match status" value="2"/>
</dbReference>
<dbReference type="InterPro" id="IPR018114">
    <property type="entry name" value="TRYPSIN_HIS"/>
</dbReference>
<evidence type="ECO:0000313" key="6">
    <source>
        <dbReference type="Proteomes" id="UP001107558"/>
    </source>
</evidence>
<proteinExistence type="inferred from homology"/>
<feature type="domain" description="Peptidase S1" evidence="4">
    <location>
        <begin position="35"/>
        <end position="275"/>
    </location>
</feature>
<reference evidence="5" key="1">
    <citation type="submission" date="2021-03" db="EMBL/GenBank/DDBJ databases">
        <title>Chromosome level genome of the anhydrobiotic midge Polypedilum vanderplanki.</title>
        <authorList>
            <person name="Yoshida Y."/>
            <person name="Kikawada T."/>
            <person name="Gusev O."/>
        </authorList>
    </citation>
    <scope>NUCLEOTIDE SEQUENCE</scope>
    <source>
        <strain evidence="5">NIAS01</strain>
        <tissue evidence="5">Whole body or cell culture</tissue>
    </source>
</reference>
<dbReference type="InterPro" id="IPR001314">
    <property type="entry name" value="Peptidase_S1A"/>
</dbReference>
<dbReference type="PANTHER" id="PTHR24260:SF143">
    <property type="entry name" value="SERINE PROTEASE GD-LIKE PROTEIN"/>
    <property type="match status" value="1"/>
</dbReference>
<dbReference type="GO" id="GO:0006508">
    <property type="term" value="P:proteolysis"/>
    <property type="evidence" value="ECO:0007669"/>
    <property type="project" value="InterPro"/>
</dbReference>
<dbReference type="AlphaFoldDB" id="A0A9J6C912"/>
<name>A0A9J6C912_POLVA</name>
<sequence>MSLKFLLFFLTFSICSYALKFDTISQSSLKFNRKIAGGTKAERNEFLYKCALYITKITEELNFCSGSIISDRFVISAAHCFSNITTGVIFAGVHNLKEEEAPYDYDFEVTDVILHEEYDASTYLNDIALINVTAYPFDFTNSKNFIQKIQIVTELISNDNLVGMIGRIAGWGQTTDENREISNELLYIDAEIIDLYNCKVIFGNKIRSTNLCLKSDDSRSTCQGDSGGGLQVTINGENFIVALVSFGAEDGCEKNYPVVFTFLPPYFKWINSIVNRD</sequence>
<evidence type="ECO:0000256" key="1">
    <source>
        <dbReference type="ARBA" id="ARBA00023157"/>
    </source>
</evidence>
<keyword evidence="6" id="KW-1185">Reference proteome</keyword>
<evidence type="ECO:0000256" key="3">
    <source>
        <dbReference type="SAM" id="SignalP"/>
    </source>
</evidence>
<dbReference type="EMBL" id="JADBJN010000002">
    <property type="protein sequence ID" value="KAG5678636.1"/>
    <property type="molecule type" value="Genomic_DNA"/>
</dbReference>
<gene>
    <name evidence="5" type="ORF">PVAND_008292</name>
</gene>
<feature type="chain" id="PRO_5039907395" description="Peptidase S1 domain-containing protein" evidence="3">
    <location>
        <begin position="19"/>
        <end position="277"/>
    </location>
</feature>
<evidence type="ECO:0000256" key="2">
    <source>
        <dbReference type="ARBA" id="ARBA00024195"/>
    </source>
</evidence>
<dbReference type="Pfam" id="PF00089">
    <property type="entry name" value="Trypsin"/>
    <property type="match status" value="1"/>
</dbReference>
<dbReference type="OrthoDB" id="5565075at2759"/>
<dbReference type="PROSITE" id="PS00134">
    <property type="entry name" value="TRYPSIN_HIS"/>
    <property type="match status" value="1"/>
</dbReference>
<accession>A0A9J6C912</accession>
<dbReference type="CDD" id="cd00190">
    <property type="entry name" value="Tryp_SPc"/>
    <property type="match status" value="1"/>
</dbReference>
<evidence type="ECO:0000259" key="4">
    <source>
        <dbReference type="PROSITE" id="PS50240"/>
    </source>
</evidence>
<dbReference type="InterPro" id="IPR001254">
    <property type="entry name" value="Trypsin_dom"/>
</dbReference>